<comment type="caution">
    <text evidence="3">The sequence shown here is derived from an EMBL/GenBank/DDBJ whole genome shotgun (WGS) entry which is preliminary data.</text>
</comment>
<keyword evidence="1" id="KW-0472">Membrane</keyword>
<reference evidence="3 4" key="1">
    <citation type="submission" date="2019-02" db="EMBL/GenBank/DDBJ databases">
        <title>Deep-cultivation of Planctomycetes and their phenomic and genomic characterization uncovers novel biology.</title>
        <authorList>
            <person name="Wiegand S."/>
            <person name="Jogler M."/>
            <person name="Boedeker C."/>
            <person name="Pinto D."/>
            <person name="Vollmers J."/>
            <person name="Rivas-Marin E."/>
            <person name="Kohn T."/>
            <person name="Peeters S.H."/>
            <person name="Heuer A."/>
            <person name="Rast P."/>
            <person name="Oberbeckmann S."/>
            <person name="Bunk B."/>
            <person name="Jeske O."/>
            <person name="Meyerdierks A."/>
            <person name="Storesund J.E."/>
            <person name="Kallscheuer N."/>
            <person name="Luecker S."/>
            <person name="Lage O.M."/>
            <person name="Pohl T."/>
            <person name="Merkel B.J."/>
            <person name="Hornburger P."/>
            <person name="Mueller R.-W."/>
            <person name="Bruemmer F."/>
            <person name="Labrenz M."/>
            <person name="Spormann A.M."/>
            <person name="Op Den Camp H."/>
            <person name="Overmann J."/>
            <person name="Amann R."/>
            <person name="Jetten M.S.M."/>
            <person name="Mascher T."/>
            <person name="Medema M.H."/>
            <person name="Devos D.P."/>
            <person name="Kaster A.-K."/>
            <person name="Ovreas L."/>
            <person name="Rohde M."/>
            <person name="Galperin M.Y."/>
            <person name="Jogler C."/>
        </authorList>
    </citation>
    <scope>NUCLEOTIDE SEQUENCE [LARGE SCALE GENOMIC DNA]</scope>
    <source>
        <strain evidence="3 4">Pla123a</strain>
    </source>
</reference>
<name>A0A5C5ZD80_9BACT</name>
<dbReference type="OrthoDB" id="9788724at2"/>
<keyword evidence="1" id="KW-0812">Transmembrane</keyword>
<protein>
    <recommendedName>
        <fullName evidence="2">Heparan-alpha-glucosaminide N-acetyltransferase catalytic domain-containing protein</fullName>
    </recommendedName>
</protein>
<feature type="transmembrane region" description="Helical" evidence="1">
    <location>
        <begin position="284"/>
        <end position="307"/>
    </location>
</feature>
<dbReference type="RefSeq" id="WP_146583559.1">
    <property type="nucleotide sequence ID" value="NZ_SJPO01000001.1"/>
</dbReference>
<feature type="transmembrane region" description="Helical" evidence="1">
    <location>
        <begin position="244"/>
        <end position="264"/>
    </location>
</feature>
<feature type="transmembrane region" description="Helical" evidence="1">
    <location>
        <begin position="57"/>
        <end position="74"/>
    </location>
</feature>
<feature type="transmembrane region" description="Helical" evidence="1">
    <location>
        <begin position="157"/>
        <end position="175"/>
    </location>
</feature>
<evidence type="ECO:0000313" key="3">
    <source>
        <dbReference type="EMBL" id="TWT85282.1"/>
    </source>
</evidence>
<keyword evidence="4" id="KW-1185">Reference proteome</keyword>
<feature type="transmembrane region" description="Helical" evidence="1">
    <location>
        <begin position="95"/>
        <end position="112"/>
    </location>
</feature>
<feature type="transmembrane region" description="Helical" evidence="1">
    <location>
        <begin position="319"/>
        <end position="343"/>
    </location>
</feature>
<evidence type="ECO:0000259" key="2">
    <source>
        <dbReference type="Pfam" id="PF07786"/>
    </source>
</evidence>
<feature type="transmembrane region" description="Helical" evidence="1">
    <location>
        <begin position="217"/>
        <end position="237"/>
    </location>
</feature>
<dbReference type="PANTHER" id="PTHR31061:SF24">
    <property type="entry name" value="LD22376P"/>
    <property type="match status" value="1"/>
</dbReference>
<dbReference type="InterPro" id="IPR012429">
    <property type="entry name" value="HGSNAT_cat"/>
</dbReference>
<dbReference type="PANTHER" id="PTHR31061">
    <property type="entry name" value="LD22376P"/>
    <property type="match status" value="1"/>
</dbReference>
<sequence length="399" mass="42575">MAADPATAPNRLQALDVMRGATILAMILVNNPGTWASDSIYPPLQHAEWHGWTPTDLVFPFFLFMVGVAMAYAFRKYEQADRAAIAAAWPRILRRTLTLVGLGLFLNAYGGLLADALGTGEFSLATLRLPGVLQRIGLAYCGASMVVLLLPRAARWVAAAVMLFGYAALLMFLPADLSYEERFAADGNLTRAVDIAVLTKPHMYTQATSEPTEPEGLLSTLPSIVTVLIGYLVGGLLRRGPLGAGTLLTLVILGVALTSLGLAWDVRFPSPGGVPINKKLWTSSFVLLTGGLGTLTLTAILIVFDWLGGGSKLMQRIAMPFTAVGVNAITAFVLASLTGATIARVPVGDTSLKNWIYQNVFVAPLGPGPASSLAMAVATVAIFWALMIVFYRRGWVIRV</sequence>
<dbReference type="AlphaFoldDB" id="A0A5C5ZD80"/>
<gene>
    <name evidence="3" type="ORF">Pla123a_00890</name>
</gene>
<dbReference type="EMBL" id="SJPO01000001">
    <property type="protein sequence ID" value="TWT85282.1"/>
    <property type="molecule type" value="Genomic_DNA"/>
</dbReference>
<evidence type="ECO:0000313" key="4">
    <source>
        <dbReference type="Proteomes" id="UP000318478"/>
    </source>
</evidence>
<dbReference type="Pfam" id="PF07786">
    <property type="entry name" value="HGSNAT_cat"/>
    <property type="match status" value="1"/>
</dbReference>
<evidence type="ECO:0000256" key="1">
    <source>
        <dbReference type="SAM" id="Phobius"/>
    </source>
</evidence>
<proteinExistence type="predicted"/>
<keyword evidence="1" id="KW-1133">Transmembrane helix</keyword>
<feature type="transmembrane region" description="Helical" evidence="1">
    <location>
        <begin position="370"/>
        <end position="391"/>
    </location>
</feature>
<feature type="domain" description="Heparan-alpha-glucosaminide N-acetyltransferase catalytic" evidence="2">
    <location>
        <begin position="11"/>
        <end position="238"/>
    </location>
</feature>
<accession>A0A5C5ZD80</accession>
<feature type="transmembrane region" description="Helical" evidence="1">
    <location>
        <begin position="132"/>
        <end position="150"/>
    </location>
</feature>
<dbReference type="Proteomes" id="UP000318478">
    <property type="component" value="Unassembled WGS sequence"/>
</dbReference>
<organism evidence="3 4">
    <name type="scientific">Posidoniimonas polymericola</name>
    <dbReference type="NCBI Taxonomy" id="2528002"/>
    <lineage>
        <taxon>Bacteria</taxon>
        <taxon>Pseudomonadati</taxon>
        <taxon>Planctomycetota</taxon>
        <taxon>Planctomycetia</taxon>
        <taxon>Pirellulales</taxon>
        <taxon>Lacipirellulaceae</taxon>
        <taxon>Posidoniimonas</taxon>
    </lineage>
</organism>